<dbReference type="Gene3D" id="1.10.1740.10">
    <property type="match status" value="1"/>
</dbReference>
<evidence type="ECO:0000256" key="3">
    <source>
        <dbReference type="ARBA" id="ARBA00023082"/>
    </source>
</evidence>
<dbReference type="AlphaFoldDB" id="A0A327NI69"/>
<dbReference type="PANTHER" id="PTHR43133:SF45">
    <property type="entry name" value="RNA POLYMERASE ECF-TYPE SIGMA FACTOR"/>
    <property type="match status" value="1"/>
</dbReference>
<dbReference type="InterPro" id="IPR013325">
    <property type="entry name" value="RNA_pol_sigma_r2"/>
</dbReference>
<feature type="domain" description="RNA polymerase sigma factor 70 region 4 type 2" evidence="6">
    <location>
        <begin position="104"/>
        <end position="154"/>
    </location>
</feature>
<keyword evidence="3" id="KW-0731">Sigma factor</keyword>
<dbReference type="InterPro" id="IPR013249">
    <property type="entry name" value="RNA_pol_sigma70_r4_t2"/>
</dbReference>
<dbReference type="InterPro" id="IPR039425">
    <property type="entry name" value="RNA_pol_sigma-70-like"/>
</dbReference>
<evidence type="ECO:0000259" key="6">
    <source>
        <dbReference type="Pfam" id="PF08281"/>
    </source>
</evidence>
<evidence type="ECO:0000256" key="4">
    <source>
        <dbReference type="ARBA" id="ARBA00023163"/>
    </source>
</evidence>
<proteinExistence type="inferred from homology"/>
<dbReference type="GO" id="GO:0016987">
    <property type="term" value="F:sigma factor activity"/>
    <property type="evidence" value="ECO:0007669"/>
    <property type="project" value="UniProtKB-KW"/>
</dbReference>
<protein>
    <submittedName>
        <fullName evidence="7">RNA polymerase subunit sigma-70</fullName>
    </submittedName>
</protein>
<dbReference type="GO" id="GO:0003677">
    <property type="term" value="F:DNA binding"/>
    <property type="evidence" value="ECO:0007669"/>
    <property type="project" value="InterPro"/>
</dbReference>
<keyword evidence="4" id="KW-0804">Transcription</keyword>
<dbReference type="GO" id="GO:0006352">
    <property type="term" value="P:DNA-templated transcription initiation"/>
    <property type="evidence" value="ECO:0007669"/>
    <property type="project" value="InterPro"/>
</dbReference>
<evidence type="ECO:0000259" key="5">
    <source>
        <dbReference type="Pfam" id="PF04542"/>
    </source>
</evidence>
<dbReference type="Gene3D" id="1.10.10.10">
    <property type="entry name" value="Winged helix-like DNA-binding domain superfamily/Winged helix DNA-binding domain"/>
    <property type="match status" value="1"/>
</dbReference>
<dbReference type="InterPro" id="IPR007627">
    <property type="entry name" value="RNA_pol_sigma70_r2"/>
</dbReference>
<dbReference type="InterPro" id="IPR013324">
    <property type="entry name" value="RNA_pol_sigma_r3/r4-like"/>
</dbReference>
<organism evidence="7 8">
    <name type="scientific">Spirosoma telluris</name>
    <dbReference type="NCBI Taxonomy" id="2183553"/>
    <lineage>
        <taxon>Bacteria</taxon>
        <taxon>Pseudomonadati</taxon>
        <taxon>Bacteroidota</taxon>
        <taxon>Cytophagia</taxon>
        <taxon>Cytophagales</taxon>
        <taxon>Cytophagaceae</taxon>
        <taxon>Spirosoma</taxon>
    </lineage>
</organism>
<dbReference type="SUPFAM" id="SSF88946">
    <property type="entry name" value="Sigma2 domain of RNA polymerase sigma factors"/>
    <property type="match status" value="1"/>
</dbReference>
<sequence>MEMDFIQIVNAHAGILHKVCRLYGKEEEDRKDLYQEIVLQLWRSFPTYRQEAKPSTWLYRVALNTAISLVRRQSRRVSPIALNNELVAIVQSTQSSEIDEQMNQFYSAVDQLSSVEKALVFLYLDNNSYDEIARIVGISNSNVGVKLNRIKAKLKRIVTTINE</sequence>
<feature type="domain" description="RNA polymerase sigma-70 region 2" evidence="5">
    <location>
        <begin position="9"/>
        <end position="76"/>
    </location>
</feature>
<dbReference type="Proteomes" id="UP000249016">
    <property type="component" value="Unassembled WGS sequence"/>
</dbReference>
<evidence type="ECO:0000313" key="7">
    <source>
        <dbReference type="EMBL" id="RAI74533.1"/>
    </source>
</evidence>
<keyword evidence="2" id="KW-0805">Transcription regulation</keyword>
<dbReference type="InterPro" id="IPR036388">
    <property type="entry name" value="WH-like_DNA-bd_sf"/>
</dbReference>
<reference evidence="7 8" key="1">
    <citation type="submission" date="2018-06" db="EMBL/GenBank/DDBJ databases">
        <title>Spirosoma sp. HMF3257 Genome sequencing and assembly.</title>
        <authorList>
            <person name="Kang H."/>
            <person name="Cha I."/>
            <person name="Kim H."/>
            <person name="Kang J."/>
            <person name="Joh K."/>
        </authorList>
    </citation>
    <scope>NUCLEOTIDE SEQUENCE [LARGE SCALE GENOMIC DNA]</scope>
    <source>
        <strain evidence="7 8">HMF3257</strain>
    </source>
</reference>
<evidence type="ECO:0000256" key="1">
    <source>
        <dbReference type="ARBA" id="ARBA00010641"/>
    </source>
</evidence>
<dbReference type="NCBIfam" id="TIGR02937">
    <property type="entry name" value="sigma70-ECF"/>
    <property type="match status" value="1"/>
</dbReference>
<dbReference type="EMBL" id="QLII01000001">
    <property type="protein sequence ID" value="RAI74533.1"/>
    <property type="molecule type" value="Genomic_DNA"/>
</dbReference>
<dbReference type="SUPFAM" id="SSF88659">
    <property type="entry name" value="Sigma3 and sigma4 domains of RNA polymerase sigma factors"/>
    <property type="match status" value="1"/>
</dbReference>
<dbReference type="Pfam" id="PF08281">
    <property type="entry name" value="Sigma70_r4_2"/>
    <property type="match status" value="1"/>
</dbReference>
<gene>
    <name evidence="7" type="ORF">HMF3257_10130</name>
</gene>
<accession>A0A327NI69</accession>
<comment type="caution">
    <text evidence="7">The sequence shown here is derived from an EMBL/GenBank/DDBJ whole genome shotgun (WGS) entry which is preliminary data.</text>
</comment>
<dbReference type="Pfam" id="PF04542">
    <property type="entry name" value="Sigma70_r2"/>
    <property type="match status" value="1"/>
</dbReference>
<comment type="similarity">
    <text evidence="1">Belongs to the sigma-70 factor family. ECF subfamily.</text>
</comment>
<keyword evidence="8" id="KW-1185">Reference proteome</keyword>
<dbReference type="InterPro" id="IPR014284">
    <property type="entry name" value="RNA_pol_sigma-70_dom"/>
</dbReference>
<name>A0A327NI69_9BACT</name>
<evidence type="ECO:0000256" key="2">
    <source>
        <dbReference type="ARBA" id="ARBA00023015"/>
    </source>
</evidence>
<dbReference type="PANTHER" id="PTHR43133">
    <property type="entry name" value="RNA POLYMERASE ECF-TYPE SIGMA FACTO"/>
    <property type="match status" value="1"/>
</dbReference>
<evidence type="ECO:0000313" key="8">
    <source>
        <dbReference type="Proteomes" id="UP000249016"/>
    </source>
</evidence>
<dbReference type="OrthoDB" id="9780326at2"/>